<keyword evidence="4 6" id="KW-0472">Membrane</keyword>
<keyword evidence="3 6" id="KW-1133">Transmembrane helix</keyword>
<feature type="transmembrane region" description="Helical" evidence="6">
    <location>
        <begin position="171"/>
        <end position="189"/>
    </location>
</feature>
<dbReference type="Proteomes" id="UP001165561">
    <property type="component" value="Unassembled WGS sequence"/>
</dbReference>
<keyword evidence="2 6" id="KW-0812">Transmembrane</keyword>
<feature type="compositionally biased region" description="Basic and acidic residues" evidence="5">
    <location>
        <begin position="216"/>
        <end position="241"/>
    </location>
</feature>
<evidence type="ECO:0000256" key="3">
    <source>
        <dbReference type="ARBA" id="ARBA00022989"/>
    </source>
</evidence>
<feature type="transmembrane region" description="Helical" evidence="6">
    <location>
        <begin position="38"/>
        <end position="61"/>
    </location>
</feature>
<feature type="compositionally biased region" description="Basic and acidic residues" evidence="5">
    <location>
        <begin position="194"/>
        <end position="208"/>
    </location>
</feature>
<reference evidence="7" key="1">
    <citation type="submission" date="2023-02" db="EMBL/GenBank/DDBJ databases">
        <title>Georgenia sp.10Sc9-8, isolated from a soil sample collected from the Taklamakan desert.</title>
        <authorList>
            <person name="Liu S."/>
        </authorList>
    </citation>
    <scope>NUCLEOTIDE SEQUENCE</scope>
    <source>
        <strain evidence="7">10Sc9-8</strain>
    </source>
</reference>
<organism evidence="7 8">
    <name type="scientific">Georgenia halotolerans</name>
    <dbReference type="NCBI Taxonomy" id="3028317"/>
    <lineage>
        <taxon>Bacteria</taxon>
        <taxon>Bacillati</taxon>
        <taxon>Actinomycetota</taxon>
        <taxon>Actinomycetes</taxon>
        <taxon>Micrococcales</taxon>
        <taxon>Bogoriellaceae</taxon>
        <taxon>Georgenia</taxon>
    </lineage>
</organism>
<gene>
    <name evidence="7" type="ORF">PU560_15760</name>
</gene>
<comment type="caution">
    <text evidence="7">The sequence shown here is derived from an EMBL/GenBank/DDBJ whole genome shotgun (WGS) entry which is preliminary data.</text>
</comment>
<sequence>MSERERVWEERLAVPVLVAALTSVPAVFLTLLDDPYESIGTVANWLSGAVLVAETVVLLAVSTDKRAWLRRHAWLVALTVAVLIGVVFAVGPVQLLRLVRVVGALRIIRAGRIVKAARIMRDRLGLTGRWSRLPSLAASLLVAAFVGVVLADPTSRSRALIEEWVGGTGGTVLVVMAGLLLGGATFIVLRQRRRDERAEEEERGRPEPGDEDSRDGDEGGSPHDDRQHRGEDSQHRDDTAR</sequence>
<protein>
    <submittedName>
        <fullName evidence="7">Uncharacterized protein</fullName>
    </submittedName>
</protein>
<evidence type="ECO:0000313" key="8">
    <source>
        <dbReference type="Proteomes" id="UP001165561"/>
    </source>
</evidence>
<dbReference type="EMBL" id="JARACI010001170">
    <property type="protein sequence ID" value="MDD9207912.1"/>
    <property type="molecule type" value="Genomic_DNA"/>
</dbReference>
<dbReference type="SUPFAM" id="SSF81324">
    <property type="entry name" value="Voltage-gated potassium channels"/>
    <property type="match status" value="1"/>
</dbReference>
<feature type="region of interest" description="Disordered" evidence="5">
    <location>
        <begin position="194"/>
        <end position="241"/>
    </location>
</feature>
<dbReference type="InterPro" id="IPR027359">
    <property type="entry name" value="Volt_channel_dom_sf"/>
</dbReference>
<dbReference type="Gene3D" id="1.20.120.350">
    <property type="entry name" value="Voltage-gated potassium channels. Chain C"/>
    <property type="match status" value="1"/>
</dbReference>
<feature type="transmembrane region" description="Helical" evidence="6">
    <location>
        <begin position="12"/>
        <end position="32"/>
    </location>
</feature>
<evidence type="ECO:0000313" key="7">
    <source>
        <dbReference type="EMBL" id="MDD9207912.1"/>
    </source>
</evidence>
<evidence type="ECO:0000256" key="5">
    <source>
        <dbReference type="SAM" id="MobiDB-lite"/>
    </source>
</evidence>
<evidence type="ECO:0000256" key="6">
    <source>
        <dbReference type="SAM" id="Phobius"/>
    </source>
</evidence>
<evidence type="ECO:0000256" key="4">
    <source>
        <dbReference type="ARBA" id="ARBA00023136"/>
    </source>
</evidence>
<comment type="subcellular location">
    <subcellularLocation>
        <location evidence="1">Membrane</location>
        <topology evidence="1">Multi-pass membrane protein</topology>
    </subcellularLocation>
</comment>
<proteinExistence type="predicted"/>
<name>A0ABT5U170_9MICO</name>
<keyword evidence="8" id="KW-1185">Reference proteome</keyword>
<feature type="transmembrane region" description="Helical" evidence="6">
    <location>
        <begin position="73"/>
        <end position="91"/>
    </location>
</feature>
<accession>A0ABT5U170</accession>
<evidence type="ECO:0000256" key="2">
    <source>
        <dbReference type="ARBA" id="ARBA00022692"/>
    </source>
</evidence>
<evidence type="ECO:0000256" key="1">
    <source>
        <dbReference type="ARBA" id="ARBA00004141"/>
    </source>
</evidence>